<dbReference type="AlphaFoldDB" id="A0AA39KB49"/>
<accession>A0AA39KB49</accession>
<name>A0AA39KB49_ARMTA</name>
<reference evidence="1" key="1">
    <citation type="submission" date="2023-06" db="EMBL/GenBank/DDBJ databases">
        <authorList>
            <consortium name="Lawrence Berkeley National Laboratory"/>
            <person name="Ahrendt S."/>
            <person name="Sahu N."/>
            <person name="Indic B."/>
            <person name="Wong-Bajracharya J."/>
            <person name="Merenyi Z."/>
            <person name="Ke H.-M."/>
            <person name="Monk M."/>
            <person name="Kocsube S."/>
            <person name="Drula E."/>
            <person name="Lipzen A."/>
            <person name="Balint B."/>
            <person name="Henrissat B."/>
            <person name="Andreopoulos B."/>
            <person name="Martin F.M."/>
            <person name="Harder C.B."/>
            <person name="Rigling D."/>
            <person name="Ford K.L."/>
            <person name="Foster G.D."/>
            <person name="Pangilinan J."/>
            <person name="Papanicolaou A."/>
            <person name="Barry K."/>
            <person name="LaButti K."/>
            <person name="Viragh M."/>
            <person name="Koriabine M."/>
            <person name="Yan M."/>
            <person name="Riley R."/>
            <person name="Champramary S."/>
            <person name="Plett K.L."/>
            <person name="Tsai I.J."/>
            <person name="Slot J."/>
            <person name="Sipos G."/>
            <person name="Plett J."/>
            <person name="Nagy L.G."/>
            <person name="Grigoriev I.V."/>
        </authorList>
    </citation>
    <scope>NUCLEOTIDE SEQUENCE</scope>
    <source>
        <strain evidence="1">CCBAS 213</strain>
    </source>
</reference>
<comment type="caution">
    <text evidence="1">The sequence shown here is derived from an EMBL/GenBank/DDBJ whole genome shotgun (WGS) entry which is preliminary data.</text>
</comment>
<evidence type="ECO:0000313" key="2">
    <source>
        <dbReference type="Proteomes" id="UP001175211"/>
    </source>
</evidence>
<keyword evidence="2" id="KW-1185">Reference proteome</keyword>
<dbReference type="RefSeq" id="XP_060330204.1">
    <property type="nucleotide sequence ID" value="XM_060473263.1"/>
</dbReference>
<protein>
    <submittedName>
        <fullName evidence="1">Uncharacterized protein</fullName>
    </submittedName>
</protein>
<feature type="non-terminal residue" evidence="1">
    <location>
        <position position="180"/>
    </location>
</feature>
<sequence length="180" mass="20194">INILSSWVYKEDTVSCVLHLLSATFNLVLQFYPFARSTASTQCAAAVKLGMFTSDATTLSPSLKKSYDDYQTKLFITIFTSNTFPRFDARRLTAGSVSSILRDASHRVVCIPVGNTFAFRSSTRPTLTDIAPPVTRRCNTEAKTTERRFLPCLPLFLRRVALTDSDTKLVRLEPCSYFDL</sequence>
<proteinExistence type="predicted"/>
<organism evidence="1 2">
    <name type="scientific">Armillaria tabescens</name>
    <name type="common">Ringless honey mushroom</name>
    <name type="synonym">Agaricus tabescens</name>
    <dbReference type="NCBI Taxonomy" id="1929756"/>
    <lineage>
        <taxon>Eukaryota</taxon>
        <taxon>Fungi</taxon>
        <taxon>Dikarya</taxon>
        <taxon>Basidiomycota</taxon>
        <taxon>Agaricomycotina</taxon>
        <taxon>Agaricomycetes</taxon>
        <taxon>Agaricomycetidae</taxon>
        <taxon>Agaricales</taxon>
        <taxon>Marasmiineae</taxon>
        <taxon>Physalacriaceae</taxon>
        <taxon>Desarmillaria</taxon>
    </lineage>
</organism>
<gene>
    <name evidence="1" type="ORF">EV420DRAFT_1545245</name>
</gene>
<dbReference type="Proteomes" id="UP001175211">
    <property type="component" value="Unassembled WGS sequence"/>
</dbReference>
<evidence type="ECO:0000313" key="1">
    <source>
        <dbReference type="EMBL" id="KAK0457912.1"/>
    </source>
</evidence>
<dbReference type="GeneID" id="85356811"/>
<dbReference type="EMBL" id="JAUEPS010000019">
    <property type="protein sequence ID" value="KAK0457912.1"/>
    <property type="molecule type" value="Genomic_DNA"/>
</dbReference>